<organism evidence="8 9">
    <name type="scientific">Natronobacillus azotifigens</name>
    <dbReference type="NCBI Taxonomy" id="472978"/>
    <lineage>
        <taxon>Bacteria</taxon>
        <taxon>Bacillati</taxon>
        <taxon>Bacillota</taxon>
        <taxon>Bacilli</taxon>
        <taxon>Bacillales</taxon>
        <taxon>Bacillaceae</taxon>
        <taxon>Natronobacillus</taxon>
    </lineage>
</organism>
<proteinExistence type="predicted"/>
<evidence type="ECO:0000256" key="4">
    <source>
        <dbReference type="ARBA" id="ARBA00023136"/>
    </source>
</evidence>
<protein>
    <recommendedName>
        <fullName evidence="5">Stage II sporulation protein M</fullName>
    </recommendedName>
</protein>
<dbReference type="InterPro" id="IPR014196">
    <property type="entry name" value="SpoIIM"/>
</dbReference>
<comment type="function">
    <text evidence="5">Required for complete septum migration and engulfment of the forespore compartment during sporulation. Required for stabilizing and recruiting of SpoIIP to the septal membrane.</text>
</comment>
<comment type="subunit">
    <text evidence="5">Component of the MPD complex composed of SpoIIM, SpoIIP and SpoIID.</text>
</comment>
<keyword evidence="4 5" id="KW-0472">Membrane</keyword>
<evidence type="ECO:0000256" key="3">
    <source>
        <dbReference type="ARBA" id="ARBA00022989"/>
    </source>
</evidence>
<dbReference type="Proteomes" id="UP001084197">
    <property type="component" value="Unassembled WGS sequence"/>
</dbReference>
<dbReference type="PROSITE" id="PS50929">
    <property type="entry name" value="ABC_TM1F"/>
    <property type="match status" value="1"/>
</dbReference>
<feature type="transmembrane region" description="Helical" evidence="6">
    <location>
        <begin position="111"/>
        <end position="132"/>
    </location>
</feature>
<dbReference type="InterPro" id="IPR002798">
    <property type="entry name" value="SpoIIM-like"/>
</dbReference>
<dbReference type="GO" id="GO:0005886">
    <property type="term" value="C:plasma membrane"/>
    <property type="evidence" value="ECO:0007669"/>
    <property type="project" value="UniProtKB-SubCell"/>
</dbReference>
<evidence type="ECO:0000256" key="2">
    <source>
        <dbReference type="ARBA" id="ARBA00022692"/>
    </source>
</evidence>
<evidence type="ECO:0000256" key="1">
    <source>
        <dbReference type="ARBA" id="ARBA00004141"/>
    </source>
</evidence>
<sequence length="213" mass="24291">MYYKSSYISKHIYQYRLIYFFMIVLFLIGIIFGSIIVTSMGFIQKQDLFFYIEQYLEWMVNDSIIESADVFQTALSYHIQYLILFFLLGISIIGLPIIWVLIFIKGIVVGFSVGFFVNQYGWQGLILAATGIAPQNLFIIPIYLIGSSVAMIFSLGLLKKLIARRTTQTKVQPLIQYCIVFLCLVALSVIAAFIEAYIANFAMEKLAAWITSS</sequence>
<feature type="transmembrane region" description="Helical" evidence="6">
    <location>
        <begin position="179"/>
        <end position="199"/>
    </location>
</feature>
<keyword evidence="2 5" id="KW-0812">Transmembrane</keyword>
<dbReference type="RefSeq" id="WP_268778578.1">
    <property type="nucleotide sequence ID" value="NZ_JAPRAT010000002.1"/>
</dbReference>
<dbReference type="InterPro" id="IPR011527">
    <property type="entry name" value="ABC1_TM_dom"/>
</dbReference>
<keyword evidence="9" id="KW-1185">Reference proteome</keyword>
<evidence type="ECO:0000313" key="8">
    <source>
        <dbReference type="EMBL" id="MCZ0701807.1"/>
    </source>
</evidence>
<dbReference type="PIRSF" id="PIRSF038973">
    <property type="entry name" value="SpoIIM"/>
    <property type="match status" value="1"/>
</dbReference>
<keyword evidence="3 6" id="KW-1133">Transmembrane helix</keyword>
<feature type="transmembrane region" description="Helical" evidence="6">
    <location>
        <begin position="20"/>
        <end position="43"/>
    </location>
</feature>
<feature type="domain" description="ABC transmembrane type-1" evidence="7">
    <location>
        <begin position="138"/>
        <end position="213"/>
    </location>
</feature>
<evidence type="ECO:0000256" key="6">
    <source>
        <dbReference type="SAM" id="Phobius"/>
    </source>
</evidence>
<dbReference type="GO" id="GO:0140359">
    <property type="term" value="F:ABC-type transporter activity"/>
    <property type="evidence" value="ECO:0007669"/>
    <property type="project" value="InterPro"/>
</dbReference>
<keyword evidence="5" id="KW-0749">Sporulation</keyword>
<comment type="caution">
    <text evidence="8">The sequence shown here is derived from an EMBL/GenBank/DDBJ whole genome shotgun (WGS) entry which is preliminary data.</text>
</comment>
<evidence type="ECO:0000259" key="7">
    <source>
        <dbReference type="PROSITE" id="PS50929"/>
    </source>
</evidence>
<gene>
    <name evidence="8" type="primary">spoIIM</name>
    <name evidence="8" type="ORF">OWO01_01105</name>
</gene>
<evidence type="ECO:0000256" key="5">
    <source>
        <dbReference type="PIRNR" id="PIRNR038973"/>
    </source>
</evidence>
<feature type="transmembrane region" description="Helical" evidence="6">
    <location>
        <begin position="138"/>
        <end position="158"/>
    </location>
</feature>
<dbReference type="GO" id="GO:0005524">
    <property type="term" value="F:ATP binding"/>
    <property type="evidence" value="ECO:0007669"/>
    <property type="project" value="InterPro"/>
</dbReference>
<reference evidence="8" key="1">
    <citation type="submission" date="2022-11" db="EMBL/GenBank/DDBJ databases">
        <title>WGS of Natronobacillus azotifigens 24KS-1, an anaerobic diazotrophic haloalkaliphile from soda-rich habitats.</title>
        <authorList>
            <person name="Sorokin D.Y."/>
            <person name="Merkel A.Y."/>
        </authorList>
    </citation>
    <scope>NUCLEOTIDE SEQUENCE</scope>
    <source>
        <strain evidence="8">24KS-1</strain>
    </source>
</reference>
<dbReference type="Pfam" id="PF01944">
    <property type="entry name" value="SpoIIM"/>
    <property type="match status" value="1"/>
</dbReference>
<keyword evidence="5" id="KW-1003">Cell membrane</keyword>
<dbReference type="GO" id="GO:0030435">
    <property type="term" value="P:sporulation resulting in formation of a cellular spore"/>
    <property type="evidence" value="ECO:0007669"/>
    <property type="project" value="UniProtKB-KW"/>
</dbReference>
<dbReference type="NCBIfam" id="TIGR02831">
    <property type="entry name" value="spo_II_M"/>
    <property type="match status" value="1"/>
</dbReference>
<feature type="transmembrane region" description="Helical" evidence="6">
    <location>
        <begin position="79"/>
        <end position="104"/>
    </location>
</feature>
<accession>A0A9J6R8C1</accession>
<dbReference type="EMBL" id="JAPRAT010000002">
    <property type="protein sequence ID" value="MCZ0701807.1"/>
    <property type="molecule type" value="Genomic_DNA"/>
</dbReference>
<comment type="subcellular location">
    <subcellularLocation>
        <location evidence="5">Cell membrane</location>
        <topology evidence="5">Multi-pass membrane protein</topology>
    </subcellularLocation>
    <subcellularLocation>
        <location evidence="1">Membrane</location>
        <topology evidence="1">Multi-pass membrane protein</topology>
    </subcellularLocation>
    <text evidence="5">Localizes to the sporulation septum and to the second division site within the mother cell. Before the start of engulfment localizes to the septal midpoint, then spreads throughout the septum prior to becoming enriched at the leading edge of the engulfing membrane, where it remains until the completion of membrane migration. Some remain partially trapped at the septum during engulfment and upon completion of engulfment become dispersed in the outer forespore membrane. Localization of the MPD complex to the septal membrane is dependent on SpoIIB.</text>
</comment>
<name>A0A9J6R8C1_9BACI</name>
<dbReference type="AlphaFoldDB" id="A0A9J6R8C1"/>
<evidence type="ECO:0000313" key="9">
    <source>
        <dbReference type="Proteomes" id="UP001084197"/>
    </source>
</evidence>